<dbReference type="Gene3D" id="1.10.510.10">
    <property type="entry name" value="Transferase(Phosphotransferase) domain 1"/>
    <property type="match status" value="1"/>
</dbReference>
<name>A0AAD2CTC9_9STRA</name>
<keyword evidence="5 6" id="KW-0067">ATP-binding</keyword>
<dbReference type="GO" id="GO:0005524">
    <property type="term" value="F:ATP binding"/>
    <property type="evidence" value="ECO:0007669"/>
    <property type="project" value="UniProtKB-UniRule"/>
</dbReference>
<dbReference type="PROSITE" id="PS00108">
    <property type="entry name" value="PROTEIN_KINASE_ST"/>
    <property type="match status" value="1"/>
</dbReference>
<evidence type="ECO:0000313" key="10">
    <source>
        <dbReference type="Proteomes" id="UP001295423"/>
    </source>
</evidence>
<keyword evidence="10" id="KW-1185">Reference proteome</keyword>
<keyword evidence="1" id="KW-0723">Serine/threonine-protein kinase</keyword>
<keyword evidence="4" id="KW-0418">Kinase</keyword>
<keyword evidence="3 6" id="KW-0547">Nucleotide-binding</keyword>
<comment type="caution">
    <text evidence="9">The sequence shown here is derived from an EMBL/GenBank/DDBJ whole genome shotgun (WGS) entry which is preliminary data.</text>
</comment>
<dbReference type="PROSITE" id="PS50011">
    <property type="entry name" value="PROTEIN_KINASE_DOM"/>
    <property type="match status" value="1"/>
</dbReference>
<evidence type="ECO:0000313" key="9">
    <source>
        <dbReference type="EMBL" id="CAJ1945316.1"/>
    </source>
</evidence>
<dbReference type="Proteomes" id="UP001295423">
    <property type="component" value="Unassembled WGS sequence"/>
</dbReference>
<reference evidence="9" key="1">
    <citation type="submission" date="2023-08" db="EMBL/GenBank/DDBJ databases">
        <authorList>
            <person name="Audoor S."/>
            <person name="Bilcke G."/>
        </authorList>
    </citation>
    <scope>NUCLEOTIDE SEQUENCE</scope>
</reference>
<dbReference type="InterPro" id="IPR017441">
    <property type="entry name" value="Protein_kinase_ATP_BS"/>
</dbReference>
<dbReference type="InterPro" id="IPR050494">
    <property type="entry name" value="Ser_Thr_dual-spec_kinase"/>
</dbReference>
<evidence type="ECO:0000259" key="8">
    <source>
        <dbReference type="PROSITE" id="PS50011"/>
    </source>
</evidence>
<feature type="region of interest" description="Disordered" evidence="7">
    <location>
        <begin position="124"/>
        <end position="143"/>
    </location>
</feature>
<dbReference type="InterPro" id="IPR011009">
    <property type="entry name" value="Kinase-like_dom_sf"/>
</dbReference>
<dbReference type="PANTHER" id="PTHR24058:SF103">
    <property type="entry name" value="SERINE_THREONINE-PROTEIN KINASE PRP4 HOMOLOG"/>
    <property type="match status" value="1"/>
</dbReference>
<sequence length="520" mass="58218">MDDDLEGDEIGTIEGLLEGDGFINEEIKEEETARKRRFKRKRRLESMQKNQMNEPLMSSIVAKKLRLEKSSPAGSIQLQQTGTKYSLKEESNAFCSTISTPPRVSEVLENHDCDKRYTGTGEFDMFSGSVSPPSRVPNASKNHDYDERNRILDQQQDWDDVEGYYKAAIGEKISVNLTKNCAVRFRVSGVVGKGVFSTVLKCVTESSNSSTVLPPQVALKFIRHNDTMANAAVKEVKILQRLRNSLGVISLLLPSDSAPLEYRGHTILAFPHMEYNLRDLLKKYGQGLGLSLTAVTSYFRQLLAALTQLQKHNVIHSDLKPDNILVSADFSSVSICDFGSAIDSQESGEMVTPYLVSRFYRAPEIILGLIPTYAIDLWGIAVTVAELFLGKVVFNGSDNNDMLKMMMEVLGPFSNRLIRQHLVQAQKFPLKTHFSQEATTFVFRQATVDPVTGQAVHKDVSLQSFTPSLQSRILRAKSGQDSRTSALRFAEILQKCMTLDPTRRISVKDAIHHDVFKTKK</sequence>
<dbReference type="Pfam" id="PF00069">
    <property type="entry name" value="Pkinase"/>
    <property type="match status" value="1"/>
</dbReference>
<dbReference type="EMBL" id="CAKOGP040001347">
    <property type="protein sequence ID" value="CAJ1945316.1"/>
    <property type="molecule type" value="Genomic_DNA"/>
</dbReference>
<dbReference type="PANTHER" id="PTHR24058">
    <property type="entry name" value="DUAL SPECIFICITY PROTEIN KINASE"/>
    <property type="match status" value="1"/>
</dbReference>
<dbReference type="Gene3D" id="3.30.200.20">
    <property type="entry name" value="Phosphorylase Kinase, domain 1"/>
    <property type="match status" value="1"/>
</dbReference>
<evidence type="ECO:0000256" key="4">
    <source>
        <dbReference type="ARBA" id="ARBA00022777"/>
    </source>
</evidence>
<dbReference type="AlphaFoldDB" id="A0AAD2CTC9"/>
<evidence type="ECO:0000256" key="2">
    <source>
        <dbReference type="ARBA" id="ARBA00022679"/>
    </source>
</evidence>
<feature type="domain" description="Protein kinase" evidence="8">
    <location>
        <begin position="185"/>
        <end position="516"/>
    </location>
</feature>
<protein>
    <recommendedName>
        <fullName evidence="8">Protein kinase domain-containing protein</fullName>
    </recommendedName>
</protein>
<accession>A0AAD2CTC9</accession>
<evidence type="ECO:0000256" key="7">
    <source>
        <dbReference type="SAM" id="MobiDB-lite"/>
    </source>
</evidence>
<organism evidence="9 10">
    <name type="scientific">Cylindrotheca closterium</name>
    <dbReference type="NCBI Taxonomy" id="2856"/>
    <lineage>
        <taxon>Eukaryota</taxon>
        <taxon>Sar</taxon>
        <taxon>Stramenopiles</taxon>
        <taxon>Ochrophyta</taxon>
        <taxon>Bacillariophyta</taxon>
        <taxon>Bacillariophyceae</taxon>
        <taxon>Bacillariophycidae</taxon>
        <taxon>Bacillariales</taxon>
        <taxon>Bacillariaceae</taxon>
        <taxon>Cylindrotheca</taxon>
    </lineage>
</organism>
<feature type="compositionally biased region" description="Polar residues" evidence="7">
    <location>
        <begin position="128"/>
        <end position="140"/>
    </location>
</feature>
<evidence type="ECO:0000256" key="1">
    <source>
        <dbReference type="ARBA" id="ARBA00022527"/>
    </source>
</evidence>
<dbReference type="InterPro" id="IPR008271">
    <property type="entry name" value="Ser/Thr_kinase_AS"/>
</dbReference>
<keyword evidence="2" id="KW-0808">Transferase</keyword>
<dbReference type="PROSITE" id="PS00107">
    <property type="entry name" value="PROTEIN_KINASE_ATP"/>
    <property type="match status" value="1"/>
</dbReference>
<evidence type="ECO:0000256" key="6">
    <source>
        <dbReference type="PROSITE-ProRule" id="PRU10141"/>
    </source>
</evidence>
<dbReference type="GO" id="GO:0004674">
    <property type="term" value="F:protein serine/threonine kinase activity"/>
    <property type="evidence" value="ECO:0007669"/>
    <property type="project" value="UniProtKB-KW"/>
</dbReference>
<dbReference type="SMART" id="SM00220">
    <property type="entry name" value="S_TKc"/>
    <property type="match status" value="1"/>
</dbReference>
<proteinExistence type="predicted"/>
<dbReference type="InterPro" id="IPR000719">
    <property type="entry name" value="Prot_kinase_dom"/>
</dbReference>
<evidence type="ECO:0000256" key="3">
    <source>
        <dbReference type="ARBA" id="ARBA00022741"/>
    </source>
</evidence>
<evidence type="ECO:0000256" key="5">
    <source>
        <dbReference type="ARBA" id="ARBA00022840"/>
    </source>
</evidence>
<gene>
    <name evidence="9" type="ORF">CYCCA115_LOCUS9462</name>
</gene>
<dbReference type="SUPFAM" id="SSF56112">
    <property type="entry name" value="Protein kinase-like (PK-like)"/>
    <property type="match status" value="1"/>
</dbReference>
<feature type="binding site" evidence="6">
    <location>
        <position position="220"/>
    </location>
    <ligand>
        <name>ATP</name>
        <dbReference type="ChEBI" id="CHEBI:30616"/>
    </ligand>
</feature>